<evidence type="ECO:0000259" key="4">
    <source>
        <dbReference type="PROSITE" id="PS50043"/>
    </source>
</evidence>
<dbReference type="SUPFAM" id="SSF46894">
    <property type="entry name" value="C-terminal effector domain of the bipartite response regulators"/>
    <property type="match status" value="1"/>
</dbReference>
<dbReference type="Gene3D" id="3.40.50.2300">
    <property type="match status" value="1"/>
</dbReference>
<feature type="domain" description="Response regulatory" evidence="5">
    <location>
        <begin position="9"/>
        <end position="125"/>
    </location>
</feature>
<evidence type="ECO:0000256" key="3">
    <source>
        <dbReference type="PROSITE-ProRule" id="PRU00169"/>
    </source>
</evidence>
<dbReference type="PRINTS" id="PR00038">
    <property type="entry name" value="HTHLUXR"/>
</dbReference>
<dbReference type="PANTHER" id="PTHR43214">
    <property type="entry name" value="TWO-COMPONENT RESPONSE REGULATOR"/>
    <property type="match status" value="1"/>
</dbReference>
<dbReference type="CDD" id="cd06170">
    <property type="entry name" value="LuxR_C_like"/>
    <property type="match status" value="1"/>
</dbReference>
<accession>A0ABN1DMA6</accession>
<evidence type="ECO:0000313" key="7">
    <source>
        <dbReference type="Proteomes" id="UP001501427"/>
    </source>
</evidence>
<dbReference type="SMART" id="SM00448">
    <property type="entry name" value="REC"/>
    <property type="match status" value="1"/>
</dbReference>
<dbReference type="SUPFAM" id="SSF52172">
    <property type="entry name" value="CheY-like"/>
    <property type="match status" value="1"/>
</dbReference>
<dbReference type="SMART" id="SM00421">
    <property type="entry name" value="HTH_LUXR"/>
    <property type="match status" value="1"/>
</dbReference>
<dbReference type="Proteomes" id="UP001501427">
    <property type="component" value="Unassembled WGS sequence"/>
</dbReference>
<evidence type="ECO:0000259" key="5">
    <source>
        <dbReference type="PROSITE" id="PS50110"/>
    </source>
</evidence>
<organism evidence="6 7">
    <name type="scientific">Actinomadura livida</name>
    <dbReference type="NCBI Taxonomy" id="79909"/>
    <lineage>
        <taxon>Bacteria</taxon>
        <taxon>Bacillati</taxon>
        <taxon>Actinomycetota</taxon>
        <taxon>Actinomycetes</taxon>
        <taxon>Streptosporangiales</taxon>
        <taxon>Thermomonosporaceae</taxon>
        <taxon>Actinomadura</taxon>
    </lineage>
</organism>
<dbReference type="InterPro" id="IPR001789">
    <property type="entry name" value="Sig_transdc_resp-reg_receiver"/>
</dbReference>
<dbReference type="InterPro" id="IPR000792">
    <property type="entry name" value="Tscrpt_reg_LuxR_C"/>
</dbReference>
<evidence type="ECO:0000313" key="6">
    <source>
        <dbReference type="EMBL" id="GAA0547300.1"/>
    </source>
</evidence>
<protein>
    <submittedName>
        <fullName evidence="6">Response regulator transcription factor</fullName>
    </submittedName>
</protein>
<dbReference type="CDD" id="cd17535">
    <property type="entry name" value="REC_NarL-like"/>
    <property type="match status" value="1"/>
</dbReference>
<dbReference type="PANTHER" id="PTHR43214:SF43">
    <property type="entry name" value="TWO-COMPONENT RESPONSE REGULATOR"/>
    <property type="match status" value="1"/>
</dbReference>
<evidence type="ECO:0000256" key="2">
    <source>
        <dbReference type="ARBA" id="ARBA00023125"/>
    </source>
</evidence>
<dbReference type="PROSITE" id="PS50043">
    <property type="entry name" value="HTH_LUXR_2"/>
    <property type="match status" value="1"/>
</dbReference>
<dbReference type="Pfam" id="PF00072">
    <property type="entry name" value="Response_reg"/>
    <property type="match status" value="1"/>
</dbReference>
<keyword evidence="1 3" id="KW-0597">Phosphoprotein</keyword>
<comment type="caution">
    <text evidence="6">The sequence shown here is derived from an EMBL/GenBank/DDBJ whole genome shotgun (WGS) entry which is preliminary data.</text>
</comment>
<dbReference type="InterPro" id="IPR011006">
    <property type="entry name" value="CheY-like_superfamily"/>
</dbReference>
<feature type="modified residue" description="4-aspartylphosphate" evidence="3">
    <location>
        <position position="60"/>
    </location>
</feature>
<dbReference type="PROSITE" id="PS50110">
    <property type="entry name" value="RESPONSE_REGULATORY"/>
    <property type="match status" value="1"/>
</dbReference>
<name>A0ABN1DMA6_9ACTN</name>
<reference evidence="6 7" key="1">
    <citation type="journal article" date="2019" name="Int. J. Syst. Evol. Microbiol.">
        <title>The Global Catalogue of Microorganisms (GCM) 10K type strain sequencing project: providing services to taxonomists for standard genome sequencing and annotation.</title>
        <authorList>
            <consortium name="The Broad Institute Genomics Platform"/>
            <consortium name="The Broad Institute Genome Sequencing Center for Infectious Disease"/>
            <person name="Wu L."/>
            <person name="Ma J."/>
        </authorList>
    </citation>
    <scope>NUCLEOTIDE SEQUENCE [LARGE SCALE GENOMIC DNA]</scope>
    <source>
        <strain evidence="6 7">JCM 10667</strain>
    </source>
</reference>
<feature type="domain" description="HTH luxR-type" evidence="4">
    <location>
        <begin position="144"/>
        <end position="209"/>
    </location>
</feature>
<dbReference type="InterPro" id="IPR016032">
    <property type="entry name" value="Sig_transdc_resp-reg_C-effctor"/>
</dbReference>
<dbReference type="InterPro" id="IPR039420">
    <property type="entry name" value="WalR-like"/>
</dbReference>
<dbReference type="EMBL" id="BAAAHD010000002">
    <property type="protein sequence ID" value="GAA0547300.1"/>
    <property type="molecule type" value="Genomic_DNA"/>
</dbReference>
<gene>
    <name evidence="6" type="ORF">GCM10009546_06700</name>
</gene>
<dbReference type="InterPro" id="IPR058245">
    <property type="entry name" value="NreC/VraR/RcsB-like_REC"/>
</dbReference>
<keyword evidence="2" id="KW-0238">DNA-binding</keyword>
<sequence length="231" mass="25520">MVRQHKPITIVIVDDHALLREGLREILDAEENFRVVGEAGDSAGAVAMIAERRPDVVLLDVEIPGEDVTVTVRRIRERSPNTKVIILSMYDGPRLLRSLLAADISGYLLKSVRRQELLAAVRSAHSGDGRVVLAVSQESLAQAQQPAADLLSPRELEVLELTAQALSNTQIASRLNLTEATVKRHLRNIFGKLDAVSRIDAVNKAVAASLITVRDLPPMPRRLRLERNEDR</sequence>
<keyword evidence="7" id="KW-1185">Reference proteome</keyword>
<dbReference type="Pfam" id="PF00196">
    <property type="entry name" value="GerE"/>
    <property type="match status" value="1"/>
</dbReference>
<evidence type="ECO:0000256" key="1">
    <source>
        <dbReference type="ARBA" id="ARBA00022553"/>
    </source>
</evidence>
<proteinExistence type="predicted"/>